<protein>
    <submittedName>
        <fullName evidence="1">Uncharacterized protein</fullName>
    </submittedName>
</protein>
<proteinExistence type="predicted"/>
<dbReference type="RefSeq" id="WP_249893872.1">
    <property type="nucleotide sequence ID" value="NZ_CP082904.1"/>
</dbReference>
<gene>
    <name evidence="1" type="ORF">K6958_06390</name>
</gene>
<keyword evidence="2" id="KW-1185">Reference proteome</keyword>
<accession>A0ABY4RCW9</accession>
<dbReference type="Proteomes" id="UP001056635">
    <property type="component" value="Chromosome"/>
</dbReference>
<organism evidence="1 2">
    <name type="scientific">Mixta hanseatica</name>
    <dbReference type="NCBI Taxonomy" id="2872648"/>
    <lineage>
        <taxon>Bacteria</taxon>
        <taxon>Pseudomonadati</taxon>
        <taxon>Pseudomonadota</taxon>
        <taxon>Gammaproteobacteria</taxon>
        <taxon>Enterobacterales</taxon>
        <taxon>Erwiniaceae</taxon>
        <taxon>Mixta</taxon>
    </lineage>
</organism>
<dbReference type="EMBL" id="CP082904">
    <property type="protein sequence ID" value="UQY45302.1"/>
    <property type="molecule type" value="Genomic_DNA"/>
</dbReference>
<evidence type="ECO:0000313" key="2">
    <source>
        <dbReference type="Proteomes" id="UP001056635"/>
    </source>
</evidence>
<reference evidence="1" key="1">
    <citation type="submission" date="2021-09" db="EMBL/GenBank/DDBJ databases">
        <title>First case of bloodstream infection caused by Mixta hanseatica sp. nov., a member of the Erwiniaceae family.</title>
        <authorList>
            <person name="Both A."/>
            <person name="Huang J."/>
            <person name="Wenzel P."/>
            <person name="Aepfelbacher M."/>
            <person name="Rohde H."/>
            <person name="Christner M."/>
            <person name="Hentschke M."/>
        </authorList>
    </citation>
    <scope>NUCLEOTIDE SEQUENCE</scope>
    <source>
        <strain evidence="1">X22927</strain>
    </source>
</reference>
<name>A0ABY4RCW9_9GAMM</name>
<sequence>MTRHNFHYVGDGLGRRRVLVNGNEIKQVVWADITRGVLLYHPSPLRRHKNSRDEIYSRRLRGSIEVIMMEDSP</sequence>
<evidence type="ECO:0000313" key="1">
    <source>
        <dbReference type="EMBL" id="UQY45302.1"/>
    </source>
</evidence>